<evidence type="ECO:0000313" key="3">
    <source>
        <dbReference type="EMBL" id="SDT43602.1"/>
    </source>
</evidence>
<evidence type="ECO:0000313" key="4">
    <source>
        <dbReference type="Proteomes" id="UP000198751"/>
    </source>
</evidence>
<evidence type="ECO:0000259" key="2">
    <source>
        <dbReference type="Pfam" id="PF14258"/>
    </source>
</evidence>
<keyword evidence="1" id="KW-1133">Transmembrane helix</keyword>
<name>A0A1H2ACV9_9MICC</name>
<feature type="transmembrane region" description="Helical" evidence="1">
    <location>
        <begin position="32"/>
        <end position="51"/>
    </location>
</feature>
<sequence>MTGPATVAAREAVAGQATRRSFRARLRRHRGVAAFGALVAVGLGLVIWGQLAPKGDVVPLSVSNAGPGGARAIAQILGNHGVQVHDVRNYDAAMAALDGSSSATLLLYDRNGALDEERLRDLADSSARVVVVSPRLETLRALDSDIRQAGVVPDGTPALDPGCSLPDARAAGQVTGGSGFVYDGGTTCFRPSGSAAGVLAASTDGRLVVLGSTAVLGNERLDELGNAALGLRLLGGSPDLVWYLPSVEDMDLTGSPRTLDELAPDWVRFLGPWLVVVALAAIAWRGRRHGPLVFEPLPVVVKAVETAEGRARLYHDYRALDQARDNLRAGTLSRLAVALRLGPGATAEAIVDATARHLATPASTVSGLINEHPRSEARLVAWARELHTLEKEVKRR</sequence>
<gene>
    <name evidence="3" type="ORF">SAMN04489743_2902</name>
</gene>
<keyword evidence="1" id="KW-0812">Transmembrane</keyword>
<keyword evidence="4" id="KW-1185">Reference proteome</keyword>
<proteinExistence type="predicted"/>
<dbReference type="RefSeq" id="WP_091721464.1">
    <property type="nucleotide sequence ID" value="NZ_LT629779.1"/>
</dbReference>
<dbReference type="Pfam" id="PF14258">
    <property type="entry name" value="DUF4350"/>
    <property type="match status" value="1"/>
</dbReference>
<dbReference type="OrthoDB" id="5241668at2"/>
<organism evidence="3 4">
    <name type="scientific">Pseudarthrobacter equi</name>
    <dbReference type="NCBI Taxonomy" id="728066"/>
    <lineage>
        <taxon>Bacteria</taxon>
        <taxon>Bacillati</taxon>
        <taxon>Actinomycetota</taxon>
        <taxon>Actinomycetes</taxon>
        <taxon>Micrococcales</taxon>
        <taxon>Micrococcaceae</taxon>
        <taxon>Pseudarthrobacter</taxon>
    </lineage>
</organism>
<dbReference type="Proteomes" id="UP000198751">
    <property type="component" value="Chromosome I"/>
</dbReference>
<dbReference type="InterPro" id="IPR025646">
    <property type="entry name" value="DUF4350"/>
</dbReference>
<dbReference type="AlphaFoldDB" id="A0A1H2ACV9"/>
<keyword evidence="1" id="KW-0472">Membrane</keyword>
<dbReference type="EMBL" id="LT629779">
    <property type="protein sequence ID" value="SDT43602.1"/>
    <property type="molecule type" value="Genomic_DNA"/>
</dbReference>
<protein>
    <recommendedName>
        <fullName evidence="2">DUF4350 domain-containing protein</fullName>
    </recommendedName>
</protein>
<feature type="domain" description="DUF4350" evidence="2">
    <location>
        <begin position="63"/>
        <end position="234"/>
    </location>
</feature>
<accession>A0A1H2ACV9</accession>
<evidence type="ECO:0000256" key="1">
    <source>
        <dbReference type="SAM" id="Phobius"/>
    </source>
</evidence>
<reference evidence="4" key="1">
    <citation type="submission" date="2016-10" db="EMBL/GenBank/DDBJ databases">
        <authorList>
            <person name="Varghese N."/>
            <person name="Submissions S."/>
        </authorList>
    </citation>
    <scope>NUCLEOTIDE SEQUENCE [LARGE SCALE GENOMIC DNA]</scope>
    <source>
        <strain evidence="4">IMMIB L-1606</strain>
    </source>
</reference>